<protein>
    <submittedName>
        <fullName evidence="1">Uncharacterized protein</fullName>
    </submittedName>
</protein>
<dbReference type="Proteomes" id="UP000092716">
    <property type="component" value="Chromosome 12"/>
</dbReference>
<keyword evidence="2" id="KW-1185">Reference proteome</keyword>
<dbReference type="RefSeq" id="XP_019916817.1">
    <property type="nucleotide sequence ID" value="XM_020061529.1"/>
</dbReference>
<organism evidence="1 2">
    <name type="scientific">Plasmodium coatneyi</name>
    <dbReference type="NCBI Taxonomy" id="208452"/>
    <lineage>
        <taxon>Eukaryota</taxon>
        <taxon>Sar</taxon>
        <taxon>Alveolata</taxon>
        <taxon>Apicomplexa</taxon>
        <taxon>Aconoidasida</taxon>
        <taxon>Haemosporida</taxon>
        <taxon>Plasmodiidae</taxon>
        <taxon>Plasmodium</taxon>
    </lineage>
</organism>
<evidence type="ECO:0000313" key="1">
    <source>
        <dbReference type="EMBL" id="ANQ10122.1"/>
    </source>
</evidence>
<dbReference type="GeneID" id="30911477"/>
<dbReference type="OrthoDB" id="381991at2759"/>
<proteinExistence type="predicted"/>
<gene>
    <name evidence="1" type="ORF">PCOAH_00047460</name>
</gene>
<accession>A0A1B1E519</accession>
<name>A0A1B1E519_9APIC</name>
<reference evidence="2" key="1">
    <citation type="submission" date="2016-06" db="EMBL/GenBank/DDBJ databases">
        <title>First high quality genome sequence of Plasmodium coatneyi using continuous long reads from single molecule, real-time sequencing.</title>
        <authorList>
            <person name="Chien J.-T."/>
            <person name="Pakala S.B."/>
            <person name="Geraldo J.A."/>
            <person name="Lapp S.A."/>
            <person name="Barnwell J.W."/>
            <person name="Kissinger J.C."/>
            <person name="Galinski M.R."/>
            <person name="Humphrey J.C."/>
        </authorList>
    </citation>
    <scope>NUCLEOTIDE SEQUENCE [LARGE SCALE GENOMIC DNA]</scope>
    <source>
        <strain evidence="2">Hackeri</strain>
    </source>
</reference>
<dbReference type="VEuPathDB" id="PlasmoDB:PCOAH_00047460"/>
<dbReference type="KEGG" id="pcot:PCOAH_00047460"/>
<dbReference type="EMBL" id="CP016250">
    <property type="protein sequence ID" value="ANQ10122.1"/>
    <property type="molecule type" value="Genomic_DNA"/>
</dbReference>
<evidence type="ECO:0000313" key="2">
    <source>
        <dbReference type="Proteomes" id="UP000092716"/>
    </source>
</evidence>
<sequence length="1406" mass="163726">MRKGFFSRVHYSNCVHHKYKRSRESYNSKGAGKLLKNVNYYSRTEKKEILKKIHENIILKKNHLKEEQCQFYINDKDVKEIFEKEKISNQDDKLAIIKQVESNEEALINKFNNFYDLLHFSLQNLERQGGPSSNKRRTFKLGDITNLENRNPFEIHECVTTNLDLIKKFLVFIEKNLDAYERTSYWFKSCFCLNKFVIYFFNYSFPFIEFFDSKLLLKYCHLFIKLSLLENSPFVSKQRGKRAENIYTVNISNEEIFDLVKNNNKNVIRLLLLLNARKSHVDLLEISQVYMLYVKKTKIREWIESVNSYLVESVMEGRGGSKEIPTFVEEPSHESKEVLEKPYEEMFCEKDNQMDNRTNYHGYFICLYFNQLYLVNKLVSNYVSFVPSMNDNILPLLDCIGVLCEGILEEDHLSERKIKNLTLLLSSRDVEKYVIKDIRGNASLSKCIQVGEYAIEGRNAPVIGKVEKMGFPGEALNYTKNGNMLMCGGDGKRTNEFTPHVEEDSLLRKSFFHEECFLKLHVNTKRNLKILFENTAHFFVLSDCEGILKFLQTVYLTRYINMWSTNILFYSIWLNAEFLEMYQVKNVLFFLSLFKSNFILKNMDLGCSIYSWYNKQLMFYLRKKVEIYFENNTLESSIKSVFILSDLLSHNKVIKKILLKKLVMLNFNNIQPSLFCQIFFLLNKLRFDASNTLFCELFLKHYKRVIHSLTCVETLDLIKNAEYLITRKKRKIFVVLMLYFFRKFEQSTAVGCSSPPVLNISYIFKLINIVNKFKLFEYCRKDYFLPIYRFIFFTKGGGNGVEEEAACVSSDNPNCMDTSECNHYSFLIKNNQAVLLDVAEIERRPKGKGLPLLKEHNGCKDAHMVEANQEDIKVGDSKLNGQRDLMCTKYLRVKLEVLTTSEILDLIFFSINIRKNIYLIGELHTELFYRILRNANFSKKQVALCFRSIWMSRVFHLNFFEALTDIVTNNIKMVNNSIFALDILLCLCSYKHRNIYDSLVVPLFDICFDDIDKILKNTKTQVLFYCCVIFLEVYYPMLFLKIIRRNVFRKKGTNSSGMRHGGGIDSNGSFPKVEPFGASQQNGVPCKYVGDTPIEHVIETSVKRNERKDAQSGIWCDVPSDAVNDMIGDPGGRDKKEGELIMTVRKKTDICLEDNGDPEHTADVLKYLKQVFLLQQKKHAYSYDLINFCEILHKLRVAKIKVNNVPNIFFKNHEIDDLLVLNVFYPALKFCILFTKGEKASKNLNKMIHVSKIGRKSDMHNVNQNNTVDVSLPGEKNPSKGGTFNLNGINRCNVGSVINPGGVDKENLFNTPSQNCRENDVDILAQKLYLLKKHKINTMVIPIEKVDLFFKVNLVEEQNAIISESNMIFDKVYQQILASKGKDILADRNILASLMRKQLQFIFHLS</sequence>